<evidence type="ECO:0000313" key="1">
    <source>
        <dbReference type="EMBL" id="MBO2458111.1"/>
    </source>
</evidence>
<protein>
    <submittedName>
        <fullName evidence="1">Uncharacterized protein</fullName>
    </submittedName>
</protein>
<dbReference type="RefSeq" id="WP_208239799.1">
    <property type="nucleotide sequence ID" value="NZ_JAGEPF010000006.1"/>
</dbReference>
<reference evidence="1 2" key="1">
    <citation type="submission" date="2021-03" db="EMBL/GenBank/DDBJ databases">
        <title>Actinomadura violae sp. nov., isolated from lichen in Thailand.</title>
        <authorList>
            <person name="Kanchanasin P."/>
            <person name="Saeng-In P."/>
            <person name="Phongsopitanun W."/>
            <person name="Yuki M."/>
            <person name="Kudo T."/>
            <person name="Ohkuma M."/>
            <person name="Tanasupawat S."/>
        </authorList>
    </citation>
    <scope>NUCLEOTIDE SEQUENCE [LARGE SCALE GENOMIC DNA]</scope>
    <source>
        <strain evidence="1 2">LCR2-06</strain>
    </source>
</reference>
<accession>A0ABS3RN30</accession>
<organism evidence="1 2">
    <name type="scientific">Actinomadura violacea</name>
    <dbReference type="NCBI Taxonomy" id="2819934"/>
    <lineage>
        <taxon>Bacteria</taxon>
        <taxon>Bacillati</taxon>
        <taxon>Actinomycetota</taxon>
        <taxon>Actinomycetes</taxon>
        <taxon>Streptosporangiales</taxon>
        <taxon>Thermomonosporaceae</taxon>
        <taxon>Actinomadura</taxon>
    </lineage>
</organism>
<sequence length="148" mass="16481">MRRIPPRPTVDNWELPLVLDRQFYVDSLVSTHKQLLLKSPMGDEYGDRVDVLFKGVRAVKLAFDLPTLKVRLPTDRELAGVIAECGEETIGGGRPAMQAYVISGGRADGYVVAVTAFLVKNQEHGANTSQLLWDVYRTPPPSTIYRLV</sequence>
<name>A0ABS3RN30_9ACTN</name>
<proteinExistence type="predicted"/>
<dbReference type="Proteomes" id="UP000680206">
    <property type="component" value="Unassembled WGS sequence"/>
</dbReference>
<gene>
    <name evidence="1" type="ORF">J4709_11060</name>
</gene>
<dbReference type="EMBL" id="JAGEPF010000006">
    <property type="protein sequence ID" value="MBO2458111.1"/>
    <property type="molecule type" value="Genomic_DNA"/>
</dbReference>
<keyword evidence="2" id="KW-1185">Reference proteome</keyword>
<evidence type="ECO:0000313" key="2">
    <source>
        <dbReference type="Proteomes" id="UP000680206"/>
    </source>
</evidence>
<comment type="caution">
    <text evidence="1">The sequence shown here is derived from an EMBL/GenBank/DDBJ whole genome shotgun (WGS) entry which is preliminary data.</text>
</comment>